<evidence type="ECO:0000256" key="1">
    <source>
        <dbReference type="SAM" id="Coils"/>
    </source>
</evidence>
<dbReference type="Proteomes" id="UP000038040">
    <property type="component" value="Unplaced"/>
</dbReference>
<dbReference type="InterPro" id="IPR039146">
    <property type="entry name" value="GPANK1"/>
</dbReference>
<feature type="coiled-coil region" evidence="1">
    <location>
        <begin position="131"/>
        <end position="158"/>
    </location>
</feature>
<name>A0A0N4UAW7_DRAME</name>
<protein>
    <submittedName>
        <fullName evidence="4">G-patch domain-containing protein</fullName>
    </submittedName>
</protein>
<evidence type="ECO:0000313" key="4">
    <source>
        <dbReference type="WBParaSite" id="DME_0000432001-mRNA-1"/>
    </source>
</evidence>
<dbReference type="PROSITE" id="PS50174">
    <property type="entry name" value="G_PATCH"/>
    <property type="match status" value="1"/>
</dbReference>
<sequence>LIFVTVTKQPFHLSSLTVLVLFIIKKDLQIFKIFPSYCNDCQCMYTDVNHKTSTAHLIETKKLINHPGYQIPEWNKGYQLLRKTGWNEYEGLGKDGSGHRYPIRSVLKRDRFGFGLKKQTPKVTHFLPFDKRAIEKVKKKSKRELKEIERRKANRTKQLEIDFRMMFHFDQ</sequence>
<dbReference type="PANTHER" id="PTHR20923:SF1">
    <property type="entry name" value="G PATCH DOMAIN AND ANKYRIN REPEAT-CONTAINING PROTEIN 1"/>
    <property type="match status" value="1"/>
</dbReference>
<dbReference type="Pfam" id="PF01585">
    <property type="entry name" value="G-patch"/>
    <property type="match status" value="1"/>
</dbReference>
<dbReference type="SMART" id="SM00443">
    <property type="entry name" value="G_patch"/>
    <property type="match status" value="1"/>
</dbReference>
<organism evidence="3 4">
    <name type="scientific">Dracunculus medinensis</name>
    <name type="common">Guinea worm</name>
    <dbReference type="NCBI Taxonomy" id="318479"/>
    <lineage>
        <taxon>Eukaryota</taxon>
        <taxon>Metazoa</taxon>
        <taxon>Ecdysozoa</taxon>
        <taxon>Nematoda</taxon>
        <taxon>Chromadorea</taxon>
        <taxon>Rhabditida</taxon>
        <taxon>Spirurina</taxon>
        <taxon>Dracunculoidea</taxon>
        <taxon>Dracunculidae</taxon>
        <taxon>Dracunculus</taxon>
    </lineage>
</organism>
<dbReference type="AlphaFoldDB" id="A0A0N4UAW7"/>
<proteinExistence type="predicted"/>
<evidence type="ECO:0000313" key="3">
    <source>
        <dbReference type="Proteomes" id="UP000038040"/>
    </source>
</evidence>
<reference evidence="4" key="1">
    <citation type="submission" date="2017-02" db="UniProtKB">
        <authorList>
            <consortium name="WormBaseParasite"/>
        </authorList>
    </citation>
    <scope>IDENTIFICATION</scope>
</reference>
<keyword evidence="1" id="KW-0175">Coiled coil</keyword>
<dbReference type="GO" id="GO:0003676">
    <property type="term" value="F:nucleic acid binding"/>
    <property type="evidence" value="ECO:0007669"/>
    <property type="project" value="InterPro"/>
</dbReference>
<dbReference type="InterPro" id="IPR000467">
    <property type="entry name" value="G_patch_dom"/>
</dbReference>
<accession>A0A0N4UAW7</accession>
<feature type="domain" description="G-patch" evidence="2">
    <location>
        <begin position="73"/>
        <end position="119"/>
    </location>
</feature>
<dbReference type="WBParaSite" id="DME_0000432001-mRNA-1">
    <property type="protein sequence ID" value="DME_0000432001-mRNA-1"/>
    <property type="gene ID" value="DME_0000432001"/>
</dbReference>
<dbReference type="PANTHER" id="PTHR20923">
    <property type="entry name" value="BAT4 PROTEIN-RELATED"/>
    <property type="match status" value="1"/>
</dbReference>
<evidence type="ECO:0000259" key="2">
    <source>
        <dbReference type="PROSITE" id="PS50174"/>
    </source>
</evidence>